<comment type="caution">
    <text evidence="3">The sequence shown here is derived from an EMBL/GenBank/DDBJ whole genome shotgun (WGS) entry which is preliminary data.</text>
</comment>
<feature type="domain" description="DYW" evidence="2">
    <location>
        <begin position="55"/>
        <end position="145"/>
    </location>
</feature>
<evidence type="ECO:0000313" key="3">
    <source>
        <dbReference type="EMBL" id="KAK9207673.1"/>
    </source>
</evidence>
<dbReference type="Pfam" id="PF14432">
    <property type="entry name" value="DYW_deaminase"/>
    <property type="match status" value="1"/>
</dbReference>
<reference evidence="3 4" key="1">
    <citation type="submission" date="2024-05" db="EMBL/GenBank/DDBJ databases">
        <title>Haplotype-resolved chromosome-level genome assembly of Huyou (Citrus changshanensis).</title>
        <authorList>
            <person name="Miao C."/>
            <person name="Chen W."/>
            <person name="Wu Y."/>
            <person name="Wang L."/>
            <person name="Zhao S."/>
            <person name="Grierson D."/>
            <person name="Xu C."/>
            <person name="Chen K."/>
        </authorList>
    </citation>
    <scope>NUCLEOTIDE SEQUENCE [LARGE SCALE GENOMIC DNA]</scope>
    <source>
        <strain evidence="3">01-14</strain>
        <tissue evidence="3">Leaf</tissue>
    </source>
</reference>
<dbReference type="AlphaFoldDB" id="A0AAP0QTE5"/>
<organism evidence="3 4">
    <name type="scientific">Citrus x changshan-huyou</name>
    <dbReference type="NCBI Taxonomy" id="2935761"/>
    <lineage>
        <taxon>Eukaryota</taxon>
        <taxon>Viridiplantae</taxon>
        <taxon>Streptophyta</taxon>
        <taxon>Embryophyta</taxon>
        <taxon>Tracheophyta</taxon>
        <taxon>Spermatophyta</taxon>
        <taxon>Magnoliopsida</taxon>
        <taxon>eudicotyledons</taxon>
        <taxon>Gunneridae</taxon>
        <taxon>Pentapetalae</taxon>
        <taxon>rosids</taxon>
        <taxon>malvids</taxon>
        <taxon>Sapindales</taxon>
        <taxon>Rutaceae</taxon>
        <taxon>Aurantioideae</taxon>
        <taxon>Citrus</taxon>
    </lineage>
</organism>
<evidence type="ECO:0000313" key="4">
    <source>
        <dbReference type="Proteomes" id="UP001428341"/>
    </source>
</evidence>
<keyword evidence="4" id="KW-1185">Reference proteome</keyword>
<name>A0AAP0QTE5_9ROSI</name>
<dbReference type="EMBL" id="JBCGBO010000004">
    <property type="protein sequence ID" value="KAK9207673.1"/>
    <property type="molecule type" value="Genomic_DNA"/>
</dbReference>
<gene>
    <name evidence="3" type="ORF">WN944_000019</name>
</gene>
<comment type="similarity">
    <text evidence="1">Belongs to the PPR family. PCMP-H subfamily.</text>
</comment>
<dbReference type="GO" id="GO:0008270">
    <property type="term" value="F:zinc ion binding"/>
    <property type="evidence" value="ECO:0007669"/>
    <property type="project" value="InterPro"/>
</dbReference>
<dbReference type="Proteomes" id="UP001428341">
    <property type="component" value="Unassembled WGS sequence"/>
</dbReference>
<accession>A0AAP0QTE5</accession>
<protein>
    <recommendedName>
        <fullName evidence="2">DYW domain-containing protein</fullName>
    </recommendedName>
</protein>
<proteinExistence type="inferred from homology"/>
<evidence type="ECO:0000259" key="2">
    <source>
        <dbReference type="Pfam" id="PF14432"/>
    </source>
</evidence>
<evidence type="ECO:0000256" key="1">
    <source>
        <dbReference type="ARBA" id="ARBA00006643"/>
    </source>
</evidence>
<dbReference type="InterPro" id="IPR032867">
    <property type="entry name" value="DYW_dom"/>
</dbReference>
<sequence length="145" mass="16956">MKMKMKKQQKVSSLRFQRPRFYCDQNHYATRESNIKSRTRCGFPPRVVIPVFPFFEPNLRSVLYDVSDEEKKRILMTHSEKLALAFGLLTTSPSATVRIMKNLRICEDCHLFMCGASQVIGREIVVRDNMRFHHFQDGNCSCGNY</sequence>